<gene>
    <name evidence="2" type="ORF">GCM10010406_39350</name>
</gene>
<dbReference type="Proteomes" id="UP001501358">
    <property type="component" value="Unassembled WGS sequence"/>
</dbReference>
<dbReference type="Gene3D" id="3.30.1050.10">
    <property type="entry name" value="SCP2 sterol-binding domain"/>
    <property type="match status" value="1"/>
</dbReference>
<comment type="caution">
    <text evidence="2">The sequence shown here is derived from an EMBL/GenBank/DDBJ whole genome shotgun (WGS) entry which is preliminary data.</text>
</comment>
<feature type="domain" description="SCP2" evidence="1">
    <location>
        <begin position="17"/>
        <end position="102"/>
    </location>
</feature>
<accession>A0ABN3MCE4</accession>
<protein>
    <recommendedName>
        <fullName evidence="1">SCP2 domain-containing protein</fullName>
    </recommendedName>
</protein>
<dbReference type="InterPro" id="IPR036527">
    <property type="entry name" value="SCP2_sterol-bd_dom_sf"/>
</dbReference>
<name>A0ABN3MCE4_9ACTN</name>
<dbReference type="EMBL" id="BAAATA010000025">
    <property type="protein sequence ID" value="GAA2498936.1"/>
    <property type="molecule type" value="Genomic_DNA"/>
</dbReference>
<dbReference type="RefSeq" id="WP_182315103.1">
    <property type="nucleotide sequence ID" value="NZ_BAAATA010000025.1"/>
</dbReference>
<dbReference type="Pfam" id="PF02036">
    <property type="entry name" value="SCP2"/>
    <property type="match status" value="1"/>
</dbReference>
<reference evidence="2 3" key="1">
    <citation type="journal article" date="2019" name="Int. J. Syst. Evol. Microbiol.">
        <title>The Global Catalogue of Microorganisms (GCM) 10K type strain sequencing project: providing services to taxonomists for standard genome sequencing and annotation.</title>
        <authorList>
            <consortium name="The Broad Institute Genomics Platform"/>
            <consortium name="The Broad Institute Genome Sequencing Center for Infectious Disease"/>
            <person name="Wu L."/>
            <person name="Ma J."/>
        </authorList>
    </citation>
    <scope>NUCLEOTIDE SEQUENCE [LARGE SCALE GENOMIC DNA]</scope>
    <source>
        <strain evidence="2 3">JCM 6307</strain>
    </source>
</reference>
<sequence length="115" mass="12274">MATIEECRAALERLADSLAEAGGEAAAAAALHRSLSCRITDLPVVFTGHLADGRLRNVTASSERLTEKAQIHLALAGDDLLALVDGELHFAKAWASGRVKVEAGFRDLLRLRSLL</sequence>
<organism evidence="2 3">
    <name type="scientific">Streptomyces thermolineatus</name>
    <dbReference type="NCBI Taxonomy" id="44033"/>
    <lineage>
        <taxon>Bacteria</taxon>
        <taxon>Bacillati</taxon>
        <taxon>Actinomycetota</taxon>
        <taxon>Actinomycetes</taxon>
        <taxon>Kitasatosporales</taxon>
        <taxon>Streptomycetaceae</taxon>
        <taxon>Streptomyces</taxon>
    </lineage>
</organism>
<proteinExistence type="predicted"/>
<dbReference type="InterPro" id="IPR003033">
    <property type="entry name" value="SCP2_sterol-bd_dom"/>
</dbReference>
<evidence type="ECO:0000313" key="2">
    <source>
        <dbReference type="EMBL" id="GAA2498936.1"/>
    </source>
</evidence>
<evidence type="ECO:0000259" key="1">
    <source>
        <dbReference type="Pfam" id="PF02036"/>
    </source>
</evidence>
<keyword evidence="3" id="KW-1185">Reference proteome</keyword>
<evidence type="ECO:0000313" key="3">
    <source>
        <dbReference type="Proteomes" id="UP001501358"/>
    </source>
</evidence>
<dbReference type="SUPFAM" id="SSF55718">
    <property type="entry name" value="SCP-like"/>
    <property type="match status" value="1"/>
</dbReference>